<gene>
    <name evidence="10" type="ORF">EJB05_37589</name>
</gene>
<keyword evidence="6" id="KW-0863">Zinc-finger</keyword>
<reference evidence="10 11" key="1">
    <citation type="journal article" date="2019" name="Sci. Rep.">
        <title>A high-quality genome of Eragrostis curvula grass provides insights into Poaceae evolution and supports new strategies to enhance forage quality.</title>
        <authorList>
            <person name="Carballo J."/>
            <person name="Santos B.A.C.M."/>
            <person name="Zappacosta D."/>
            <person name="Garbus I."/>
            <person name="Selva J.P."/>
            <person name="Gallo C.A."/>
            <person name="Diaz A."/>
            <person name="Albertini E."/>
            <person name="Caccamo M."/>
            <person name="Echenique V."/>
        </authorList>
    </citation>
    <scope>NUCLEOTIDE SEQUENCE [LARGE SCALE GENOMIC DNA]</scope>
    <source>
        <strain evidence="11">cv. Victoria</strain>
        <tissue evidence="10">Leaf</tissue>
    </source>
</reference>
<evidence type="ECO:0000256" key="2">
    <source>
        <dbReference type="ARBA" id="ARBA00006075"/>
    </source>
</evidence>
<feature type="compositionally biased region" description="Basic and acidic residues" evidence="8">
    <location>
        <begin position="295"/>
        <end position="305"/>
    </location>
</feature>
<dbReference type="Gene3D" id="4.10.60.10">
    <property type="entry name" value="Zinc finger, CCHC-type"/>
    <property type="match status" value="1"/>
</dbReference>
<proteinExistence type="inferred from homology"/>
<dbReference type="PANTHER" id="PTHR13220">
    <property type="entry name" value="TIMELESS INTERACTING-RELATED"/>
    <property type="match status" value="1"/>
</dbReference>
<evidence type="ECO:0000256" key="7">
    <source>
        <dbReference type="RuleBase" id="RU366049"/>
    </source>
</evidence>
<dbReference type="SUPFAM" id="SSF57756">
    <property type="entry name" value="Retrovirus zinc finger-like domains"/>
    <property type="match status" value="1"/>
</dbReference>
<protein>
    <recommendedName>
        <fullName evidence="9">CCHC-type domain-containing protein</fullName>
    </recommendedName>
</protein>
<feature type="region of interest" description="Disordered" evidence="8">
    <location>
        <begin position="11"/>
        <end position="88"/>
    </location>
</feature>
<dbReference type="GO" id="GO:0043111">
    <property type="term" value="P:replication fork arrest"/>
    <property type="evidence" value="ECO:0007669"/>
    <property type="project" value="TreeGrafter"/>
</dbReference>
<dbReference type="Pfam" id="PF07962">
    <property type="entry name" value="Swi3"/>
    <property type="match status" value="1"/>
</dbReference>
<evidence type="ECO:0000256" key="4">
    <source>
        <dbReference type="ARBA" id="ARBA00023242"/>
    </source>
</evidence>
<keyword evidence="11" id="KW-1185">Reference proteome</keyword>
<feature type="region of interest" description="Disordered" evidence="8">
    <location>
        <begin position="247"/>
        <end position="305"/>
    </location>
</feature>
<evidence type="ECO:0000313" key="10">
    <source>
        <dbReference type="EMBL" id="TVU14142.1"/>
    </source>
</evidence>
<evidence type="ECO:0000313" key="11">
    <source>
        <dbReference type="Proteomes" id="UP000324897"/>
    </source>
</evidence>
<comment type="similarity">
    <text evidence="2 7">Belongs to the CSM3 family.</text>
</comment>
<dbReference type="PANTHER" id="PTHR13220:SF11">
    <property type="entry name" value="TIMELESS-INTERACTING PROTEIN"/>
    <property type="match status" value="1"/>
</dbReference>
<dbReference type="GO" id="GO:0003677">
    <property type="term" value="F:DNA binding"/>
    <property type="evidence" value="ECO:0007669"/>
    <property type="project" value="TreeGrafter"/>
</dbReference>
<keyword evidence="6" id="KW-0862">Zinc</keyword>
<evidence type="ECO:0000256" key="5">
    <source>
        <dbReference type="ARBA" id="ARBA00023306"/>
    </source>
</evidence>
<dbReference type="OrthoDB" id="437078at2759"/>
<dbReference type="Pfam" id="PF00098">
    <property type="entry name" value="zf-CCHC"/>
    <property type="match status" value="1"/>
</dbReference>
<keyword evidence="4 7" id="KW-0539">Nucleus</keyword>
<dbReference type="GO" id="GO:0008270">
    <property type="term" value="F:zinc ion binding"/>
    <property type="evidence" value="ECO:0007669"/>
    <property type="project" value="UniProtKB-KW"/>
</dbReference>
<dbReference type="GO" id="GO:0031298">
    <property type="term" value="C:replication fork protection complex"/>
    <property type="evidence" value="ECO:0007669"/>
    <property type="project" value="TreeGrafter"/>
</dbReference>
<feature type="compositionally biased region" description="Low complexity" evidence="8">
    <location>
        <begin position="46"/>
        <end position="73"/>
    </location>
</feature>
<dbReference type="GO" id="GO:0031297">
    <property type="term" value="P:replication fork processing"/>
    <property type="evidence" value="ECO:0007669"/>
    <property type="project" value="UniProtKB-UniRule"/>
</dbReference>
<comment type="function">
    <text evidence="7">Plays an important role in the control of DNA replication and the maintenance of replication fork stability.</text>
</comment>
<dbReference type="GO" id="GO:0006974">
    <property type="term" value="P:DNA damage response"/>
    <property type="evidence" value="ECO:0007669"/>
    <property type="project" value="UniProtKB-KW"/>
</dbReference>
<accession>A0A5J9TS07</accession>
<evidence type="ECO:0000259" key="9">
    <source>
        <dbReference type="PROSITE" id="PS50158"/>
    </source>
</evidence>
<dbReference type="InterPro" id="IPR036875">
    <property type="entry name" value="Znf_CCHC_sf"/>
</dbReference>
<evidence type="ECO:0000256" key="8">
    <source>
        <dbReference type="SAM" id="MobiDB-lite"/>
    </source>
</evidence>
<evidence type="ECO:0000256" key="3">
    <source>
        <dbReference type="ARBA" id="ARBA00022763"/>
    </source>
</evidence>
<sequence length="328" mass="35492">MAAAAPTGCFKCGRPGHWSRDCPSAPASASTDPADGNPKPSASRFAPYPNARPRPGAAAAAPAAEGDGTGTAQKTKKKKERVTRPKLTPDLLLSDDGIGFVLRYFPKAFKPRGRPGSEVDDLGDLIKLYADWHSRLIPYYSFEQFVRKAEKVGASNRVRRCISELKDRVARGGDPTKLHEPPVEEVMPTCELDGTDPEDLTLGAEVPLSDNHVTDSVPEDIDPPVENYDIDPMQEDLLNEIYETTADEPQHPAGDGTTKEAPWPSAPKEVSSCEDPPSEAQKPQDGVGSASTNRAKIELTEEQRARMEANRLKALERAAARARASQAT</sequence>
<dbReference type="InterPro" id="IPR012923">
    <property type="entry name" value="Csm3"/>
</dbReference>
<evidence type="ECO:0000256" key="1">
    <source>
        <dbReference type="ARBA" id="ARBA00004123"/>
    </source>
</evidence>
<dbReference type="PROSITE" id="PS50158">
    <property type="entry name" value="ZF_CCHC"/>
    <property type="match status" value="1"/>
</dbReference>
<dbReference type="InterPro" id="IPR040038">
    <property type="entry name" value="TIPIN/Csm3/Swi3"/>
</dbReference>
<keyword evidence="5 7" id="KW-0131">Cell cycle</keyword>
<dbReference type="Proteomes" id="UP000324897">
    <property type="component" value="Unassembled WGS sequence"/>
</dbReference>
<feature type="compositionally biased region" description="Low complexity" evidence="8">
    <location>
        <begin position="21"/>
        <end position="35"/>
    </location>
</feature>
<dbReference type="AlphaFoldDB" id="A0A5J9TS07"/>
<dbReference type="SMART" id="SM00343">
    <property type="entry name" value="ZnF_C2HC"/>
    <property type="match status" value="1"/>
</dbReference>
<dbReference type="InterPro" id="IPR001878">
    <property type="entry name" value="Znf_CCHC"/>
</dbReference>
<feature type="non-terminal residue" evidence="10">
    <location>
        <position position="1"/>
    </location>
</feature>
<keyword evidence="3 7" id="KW-0227">DNA damage</keyword>
<dbReference type="GO" id="GO:0000076">
    <property type="term" value="P:DNA replication checkpoint signaling"/>
    <property type="evidence" value="ECO:0007669"/>
    <property type="project" value="UniProtKB-UniRule"/>
</dbReference>
<keyword evidence="6" id="KW-0479">Metal-binding</keyword>
<comment type="subcellular location">
    <subcellularLocation>
        <location evidence="1 7">Nucleus</location>
    </subcellularLocation>
</comment>
<name>A0A5J9TS07_9POAL</name>
<feature type="domain" description="CCHC-type" evidence="9">
    <location>
        <begin position="9"/>
        <end position="24"/>
    </location>
</feature>
<dbReference type="EMBL" id="RWGY01000031">
    <property type="protein sequence ID" value="TVU14142.1"/>
    <property type="molecule type" value="Genomic_DNA"/>
</dbReference>
<comment type="caution">
    <text evidence="10">The sequence shown here is derived from an EMBL/GenBank/DDBJ whole genome shotgun (WGS) entry which is preliminary data.</text>
</comment>
<evidence type="ECO:0000256" key="6">
    <source>
        <dbReference type="PROSITE-ProRule" id="PRU00047"/>
    </source>
</evidence>
<organism evidence="10 11">
    <name type="scientific">Eragrostis curvula</name>
    <name type="common">weeping love grass</name>
    <dbReference type="NCBI Taxonomy" id="38414"/>
    <lineage>
        <taxon>Eukaryota</taxon>
        <taxon>Viridiplantae</taxon>
        <taxon>Streptophyta</taxon>
        <taxon>Embryophyta</taxon>
        <taxon>Tracheophyta</taxon>
        <taxon>Spermatophyta</taxon>
        <taxon>Magnoliopsida</taxon>
        <taxon>Liliopsida</taxon>
        <taxon>Poales</taxon>
        <taxon>Poaceae</taxon>
        <taxon>PACMAD clade</taxon>
        <taxon>Chloridoideae</taxon>
        <taxon>Eragrostideae</taxon>
        <taxon>Eragrostidinae</taxon>
        <taxon>Eragrostis</taxon>
    </lineage>
</organism>
<dbReference type="Gramene" id="TVU14142">
    <property type="protein sequence ID" value="TVU14142"/>
    <property type="gene ID" value="EJB05_37589"/>
</dbReference>